<gene>
    <name evidence="1" type="ORF">SAMN00808754_2375</name>
</gene>
<keyword evidence="2" id="KW-1185">Reference proteome</keyword>
<dbReference type="STRING" id="698762.SAMN00808754_2375"/>
<reference evidence="1 2" key="1">
    <citation type="submission" date="2017-04" db="EMBL/GenBank/DDBJ databases">
        <authorList>
            <person name="Afonso C.L."/>
            <person name="Miller P.J."/>
            <person name="Scott M.A."/>
            <person name="Spackman E."/>
            <person name="Goraichik I."/>
            <person name="Dimitrov K.M."/>
            <person name="Suarez D.L."/>
            <person name="Swayne D.E."/>
        </authorList>
    </citation>
    <scope>NUCLEOTIDE SEQUENCE [LARGE SCALE GENOMIC DNA]</scope>
    <source>
        <strain evidence="1 2">ToBE</strain>
    </source>
</reference>
<dbReference type="Pfam" id="PF13646">
    <property type="entry name" value="HEAT_2"/>
    <property type="match status" value="1"/>
</dbReference>
<dbReference type="EMBL" id="LT838272">
    <property type="protein sequence ID" value="SMB98503.1"/>
    <property type="molecule type" value="Genomic_DNA"/>
</dbReference>
<organism evidence="1 2">
    <name type="scientific">Thermanaeromonas toyohensis ToBE</name>
    <dbReference type="NCBI Taxonomy" id="698762"/>
    <lineage>
        <taxon>Bacteria</taxon>
        <taxon>Bacillati</taxon>
        <taxon>Bacillota</taxon>
        <taxon>Clostridia</taxon>
        <taxon>Neomoorellales</taxon>
        <taxon>Neomoorellaceae</taxon>
        <taxon>Thermanaeromonas</taxon>
    </lineage>
</organism>
<dbReference type="Proteomes" id="UP000192569">
    <property type="component" value="Chromosome I"/>
</dbReference>
<dbReference type="Gene3D" id="1.25.10.10">
    <property type="entry name" value="Leucine-rich Repeat Variant"/>
    <property type="match status" value="1"/>
</dbReference>
<dbReference type="SUPFAM" id="SSF48371">
    <property type="entry name" value="ARM repeat"/>
    <property type="match status" value="1"/>
</dbReference>
<sequence>MGDINNDIAQLIEMLENSLDAKGKLDAISRLACVGTGEATAVLAKALETEEEPLVREALISALLLCNTEAVITEMVKVLRKGNACSRRAALEVLAYKCWDGIGQIILKQVLQNSEGELDIKAGFEGSSYLGES</sequence>
<proteinExistence type="predicted"/>
<dbReference type="InterPro" id="IPR011989">
    <property type="entry name" value="ARM-like"/>
</dbReference>
<accession>A0A1W1VZ13</accession>
<evidence type="ECO:0000313" key="1">
    <source>
        <dbReference type="EMBL" id="SMB98503.1"/>
    </source>
</evidence>
<evidence type="ECO:0000313" key="2">
    <source>
        <dbReference type="Proteomes" id="UP000192569"/>
    </source>
</evidence>
<dbReference type="AlphaFoldDB" id="A0A1W1VZ13"/>
<dbReference type="InterPro" id="IPR016024">
    <property type="entry name" value="ARM-type_fold"/>
</dbReference>
<protein>
    <recommendedName>
        <fullName evidence="3">HEAT repeat-containing protein</fullName>
    </recommendedName>
</protein>
<dbReference type="RefSeq" id="WP_084665912.1">
    <property type="nucleotide sequence ID" value="NZ_LT838272.1"/>
</dbReference>
<evidence type="ECO:0008006" key="3">
    <source>
        <dbReference type="Google" id="ProtNLM"/>
    </source>
</evidence>
<name>A0A1W1VZ13_9FIRM</name>